<evidence type="ECO:0000313" key="2">
    <source>
        <dbReference type="Proteomes" id="UP001177021"/>
    </source>
</evidence>
<organism evidence="1 2">
    <name type="scientific">Trifolium pratense</name>
    <name type="common">Red clover</name>
    <dbReference type="NCBI Taxonomy" id="57577"/>
    <lineage>
        <taxon>Eukaryota</taxon>
        <taxon>Viridiplantae</taxon>
        <taxon>Streptophyta</taxon>
        <taxon>Embryophyta</taxon>
        <taxon>Tracheophyta</taxon>
        <taxon>Spermatophyta</taxon>
        <taxon>Magnoliopsida</taxon>
        <taxon>eudicotyledons</taxon>
        <taxon>Gunneridae</taxon>
        <taxon>Pentapetalae</taxon>
        <taxon>rosids</taxon>
        <taxon>fabids</taxon>
        <taxon>Fabales</taxon>
        <taxon>Fabaceae</taxon>
        <taxon>Papilionoideae</taxon>
        <taxon>50 kb inversion clade</taxon>
        <taxon>NPAAA clade</taxon>
        <taxon>Hologalegina</taxon>
        <taxon>IRL clade</taxon>
        <taxon>Trifolieae</taxon>
        <taxon>Trifolium</taxon>
    </lineage>
</organism>
<accession>A0ACB0LFC6</accession>
<dbReference type="EMBL" id="CASHSV030000513">
    <property type="protein sequence ID" value="CAJ2667315.1"/>
    <property type="molecule type" value="Genomic_DNA"/>
</dbReference>
<protein>
    <submittedName>
        <fullName evidence="1">Uncharacterized protein</fullName>
    </submittedName>
</protein>
<sequence length="439" mass="50011">MVLGWGRRKKNNKNNKGLKPNMEVVIPNQFKCPITLDLMKDPVTLSTGITYDRESVERWFDEGNYTCPLTNQIVKNFDMIPNHSLRIMIQDWCVENSKNGVERIPTPRIPISPIDVSELLFRVMESVKGLDQYGCIGLVQKMEKWSNESERNKKCIVENGATSALALAFDAFANDSIERNVVVLEVILSALNWMFPLQLEAQKSLGSKASLHCMVWFLKHQDVKGKEKAIIALKEILSFGDEKHVEALLEIEGVNQLLIELINKRISPIITKASLRVIWYLVSSNSNFNEKLKFSFVELDLISSILNILIDSEKSFCEKALVILDSLLSCDFGRKKAYENDLTIPLLVKKILRVSPLTTEYSVSSIWKMCKFEEKNYEGKALIEALQVGGFQKLLLVLQVGCSDDTKDKATELLKLMNPYRAELEECIDSDFKNLKRSY</sequence>
<dbReference type="Proteomes" id="UP001177021">
    <property type="component" value="Unassembled WGS sequence"/>
</dbReference>
<gene>
    <name evidence="1" type="ORF">MILVUS5_LOCUS31963</name>
</gene>
<evidence type="ECO:0000313" key="1">
    <source>
        <dbReference type="EMBL" id="CAJ2667315.1"/>
    </source>
</evidence>
<keyword evidence="2" id="KW-1185">Reference proteome</keyword>
<comment type="caution">
    <text evidence="1">The sequence shown here is derived from an EMBL/GenBank/DDBJ whole genome shotgun (WGS) entry which is preliminary data.</text>
</comment>
<reference evidence="1" key="1">
    <citation type="submission" date="2023-10" db="EMBL/GenBank/DDBJ databases">
        <authorList>
            <person name="Rodriguez Cubillos JULIANA M."/>
            <person name="De Vega J."/>
        </authorList>
    </citation>
    <scope>NUCLEOTIDE SEQUENCE</scope>
</reference>
<proteinExistence type="predicted"/>
<name>A0ACB0LFC6_TRIPR</name>